<dbReference type="GO" id="GO:0097363">
    <property type="term" value="F:protein O-acetylglucosaminyltransferase activity"/>
    <property type="evidence" value="ECO:0007669"/>
    <property type="project" value="TreeGrafter"/>
</dbReference>
<dbReference type="EMBL" id="LNIX01000001">
    <property type="protein sequence ID" value="OXA62984.1"/>
    <property type="molecule type" value="Genomic_DNA"/>
</dbReference>
<dbReference type="PANTHER" id="PTHR44366:SF1">
    <property type="entry name" value="UDP-N-ACETYLGLUCOSAMINE--PEPTIDE N-ACETYLGLUCOSAMINYLTRANSFERASE 110 KDA SUBUNIT"/>
    <property type="match status" value="1"/>
</dbReference>
<evidence type="ECO:0000256" key="3">
    <source>
        <dbReference type="ARBA" id="ARBA00022737"/>
    </source>
</evidence>
<dbReference type="Gene3D" id="3.40.50.2000">
    <property type="entry name" value="Glycogen Phosphorylase B"/>
    <property type="match status" value="2"/>
</dbReference>
<feature type="domain" description="O-GlcNAc transferase C-terminal" evidence="5">
    <location>
        <begin position="141"/>
        <end position="226"/>
    </location>
</feature>
<dbReference type="Proteomes" id="UP000198287">
    <property type="component" value="Unassembled WGS sequence"/>
</dbReference>
<proteinExistence type="predicted"/>
<keyword evidence="2 6" id="KW-0808">Transferase</keyword>
<keyword evidence="3" id="KW-0677">Repeat</keyword>
<keyword evidence="4" id="KW-0802">TPR repeat</keyword>
<gene>
    <name evidence="6" type="ORF">Fcan01_00313</name>
</gene>
<organism evidence="6 7">
    <name type="scientific">Folsomia candida</name>
    <name type="common">Springtail</name>
    <dbReference type="NCBI Taxonomy" id="158441"/>
    <lineage>
        <taxon>Eukaryota</taxon>
        <taxon>Metazoa</taxon>
        <taxon>Ecdysozoa</taxon>
        <taxon>Arthropoda</taxon>
        <taxon>Hexapoda</taxon>
        <taxon>Collembola</taxon>
        <taxon>Entomobryomorpha</taxon>
        <taxon>Isotomoidea</taxon>
        <taxon>Isotomidae</taxon>
        <taxon>Proisotominae</taxon>
        <taxon>Folsomia</taxon>
    </lineage>
</organism>
<evidence type="ECO:0000259" key="5">
    <source>
        <dbReference type="Pfam" id="PF13844"/>
    </source>
</evidence>
<evidence type="ECO:0000313" key="6">
    <source>
        <dbReference type="EMBL" id="OXA62984.1"/>
    </source>
</evidence>
<evidence type="ECO:0000313" key="7">
    <source>
        <dbReference type="Proteomes" id="UP000198287"/>
    </source>
</evidence>
<dbReference type="Pfam" id="PF13844">
    <property type="entry name" value="Glyco_transf_41"/>
    <property type="match status" value="2"/>
</dbReference>
<dbReference type="AlphaFoldDB" id="A0A226F0N0"/>
<keyword evidence="6" id="KW-0328">Glycosyltransferase</keyword>
<keyword evidence="7" id="KW-1185">Reference proteome</keyword>
<dbReference type="InterPro" id="IPR029489">
    <property type="entry name" value="OGT/SEC/SPY_C"/>
</dbReference>
<evidence type="ECO:0000256" key="4">
    <source>
        <dbReference type="ARBA" id="ARBA00022803"/>
    </source>
</evidence>
<comment type="pathway">
    <text evidence="1">Protein modification; protein glycosylation.</text>
</comment>
<dbReference type="STRING" id="158441.A0A226F0N0"/>
<comment type="caution">
    <text evidence="6">The sequence shown here is derived from an EMBL/GenBank/DDBJ whole genome shotgun (WGS) entry which is preliminary data.</text>
</comment>
<protein>
    <submittedName>
        <fullName evidence="6">UDP-N-acetylglucosamine--peptide N-acetylglucosaminyltransferase</fullName>
    </submittedName>
</protein>
<reference evidence="6 7" key="1">
    <citation type="submission" date="2015-12" db="EMBL/GenBank/DDBJ databases">
        <title>The genome of Folsomia candida.</title>
        <authorList>
            <person name="Faddeeva A."/>
            <person name="Derks M.F."/>
            <person name="Anvar Y."/>
            <person name="Smit S."/>
            <person name="Van Straalen N."/>
            <person name="Roelofs D."/>
        </authorList>
    </citation>
    <scope>NUCLEOTIDE SEQUENCE [LARGE SCALE GENOMIC DNA]</scope>
    <source>
        <strain evidence="6 7">VU population</strain>
        <tissue evidence="6">Whole body</tissue>
    </source>
</reference>
<dbReference type="Gene3D" id="3.30.720.150">
    <property type="match status" value="1"/>
</dbReference>
<dbReference type="GO" id="GO:0006493">
    <property type="term" value="P:protein O-linked glycosylation"/>
    <property type="evidence" value="ECO:0007669"/>
    <property type="project" value="InterPro"/>
</dbReference>
<evidence type="ECO:0000256" key="2">
    <source>
        <dbReference type="ARBA" id="ARBA00022679"/>
    </source>
</evidence>
<accession>A0A226F0N0</accession>
<dbReference type="Gene3D" id="3.40.50.11380">
    <property type="match status" value="2"/>
</dbReference>
<name>A0A226F0N0_FOLCA</name>
<sequence length="262" mass="30494">MDYILADERVVPLDNVDCFMEKVAYHPKSCYIGSHAAMYPFLRHNKRLRHKGRFIALALDNPIPSILMTNTGLQNAQELVDSGNLSFRFGGRVLLNGSKMKHSMLDKQSDTIIIMSRKHYGLPENKLVLACFNSMFKYTKEMWMCWMKPGIPVLTLTGQTFHSRVSTSLLHVLQLPVLIISTPEEYEERAIWLGNHPQALEELRELINVRKFESPLYDVKQFVSDLEHLCKKMWARFVSRKSPHHIFPEDGHDEWTVEFYII</sequence>
<dbReference type="InterPro" id="IPR037919">
    <property type="entry name" value="OGT"/>
</dbReference>
<dbReference type="PANTHER" id="PTHR44366">
    <property type="entry name" value="UDP-N-ACETYLGLUCOSAMINE--PEPTIDE N-ACETYLGLUCOSAMINYLTRANSFERASE 110 KDA SUBUNIT"/>
    <property type="match status" value="1"/>
</dbReference>
<feature type="domain" description="O-GlcNAc transferase C-terminal" evidence="5">
    <location>
        <begin position="1"/>
        <end position="51"/>
    </location>
</feature>
<evidence type="ECO:0000256" key="1">
    <source>
        <dbReference type="ARBA" id="ARBA00004922"/>
    </source>
</evidence>